<dbReference type="GO" id="GO:0004049">
    <property type="term" value="F:anthranilate synthase activity"/>
    <property type="evidence" value="ECO:0007669"/>
    <property type="project" value="UniProtKB-EC"/>
</dbReference>
<dbReference type="PRINTS" id="PR00095">
    <property type="entry name" value="ANTSNTHASEI"/>
</dbReference>
<proteinExistence type="predicted"/>
<dbReference type="InterPro" id="IPR005801">
    <property type="entry name" value="ADC_synthase"/>
</dbReference>
<dbReference type="Pfam" id="PF00425">
    <property type="entry name" value="Chorismate_bind"/>
    <property type="match status" value="1"/>
</dbReference>
<dbReference type="RefSeq" id="WP_200810218.1">
    <property type="nucleotide sequence ID" value="NZ_FWFG01000089.1"/>
</dbReference>
<gene>
    <name evidence="3" type="ORF">FM110_10035</name>
</gene>
<reference evidence="3 4" key="1">
    <citation type="submission" date="2017-02" db="EMBL/GenBank/DDBJ databases">
        <authorList>
            <person name="Peterson S.W."/>
        </authorList>
    </citation>
    <scope>NUCLEOTIDE SEQUENCE [LARGE SCALE GENOMIC DNA]</scope>
    <source>
        <strain evidence="3 4">CIP104813</strain>
    </source>
</reference>
<feature type="domain" description="Anthranilate synthase component I N-terminal" evidence="2">
    <location>
        <begin position="33"/>
        <end position="188"/>
    </location>
</feature>
<protein>
    <submittedName>
        <fullName evidence="3">Anthranilate synthase, aminase component</fullName>
        <ecNumber evidence="3">4.1.3.27</ecNumber>
    </submittedName>
</protein>
<dbReference type="PANTHER" id="PTHR11236">
    <property type="entry name" value="AMINOBENZOATE/ANTHRANILATE SYNTHASE"/>
    <property type="match status" value="1"/>
</dbReference>
<dbReference type="Pfam" id="PF04715">
    <property type="entry name" value="Anth_synt_I_N"/>
    <property type="match status" value="1"/>
</dbReference>
<keyword evidence="4" id="KW-1185">Reference proteome</keyword>
<dbReference type="EMBL" id="FWFG01000089">
    <property type="protein sequence ID" value="SLM93531.1"/>
    <property type="molecule type" value="Genomic_DNA"/>
</dbReference>
<dbReference type="Gene3D" id="3.60.120.10">
    <property type="entry name" value="Anthranilate synthase"/>
    <property type="match status" value="1"/>
</dbReference>
<evidence type="ECO:0000313" key="3">
    <source>
        <dbReference type="EMBL" id="SLM93531.1"/>
    </source>
</evidence>
<dbReference type="AlphaFoldDB" id="A0A1X6X3X9"/>
<dbReference type="EC" id="4.1.3.27" evidence="3"/>
<dbReference type="SUPFAM" id="SSF56322">
    <property type="entry name" value="ADC synthase"/>
    <property type="match status" value="1"/>
</dbReference>
<feature type="domain" description="Chorismate-utilising enzyme C-terminal" evidence="1">
    <location>
        <begin position="240"/>
        <end position="491"/>
    </location>
</feature>
<dbReference type="InterPro" id="IPR006805">
    <property type="entry name" value="Anth_synth_I_N"/>
</dbReference>
<evidence type="ECO:0000259" key="2">
    <source>
        <dbReference type="Pfam" id="PF04715"/>
    </source>
</evidence>
<dbReference type="InterPro" id="IPR015890">
    <property type="entry name" value="Chorismate_C"/>
</dbReference>
<evidence type="ECO:0000313" key="4">
    <source>
        <dbReference type="Proteomes" id="UP000195981"/>
    </source>
</evidence>
<name>A0A1X6X3X9_9MICO</name>
<sequence length="505" mass="53946">MTSPNTAAPAPGNSPIAGTARCTVERRTLSPVAPLAAYRALRDAFGAEHAFLLESVGGPATDNRVSLAGLAGRAEVTVTRGVVRVSGQPDLREALERILDASGTIETVDGQRRLVDDDALFRLPQALGAALDPGDEASRENLALSLLSVFGYDAARYVEKLPRTIADLPDAPPDAVFGIVDALVTLDPAGARLAVVAPSAWSGIDGEAVARTLEAAACLPLGGDAPQVPEPDEVTDDITREDYLPRGERCLEHIRIGDIYQVQLGHSLTVRTQATPLAVYERLRERNPSPYMALLPAAGYTIVCASPELFVRVEDGRAVMRPIAGTARRGGDEEATKAELLANPKERAEHIMLVDLCRNDFGRISRPGTLDVETLMTIETYSHVFHIVSQVSCELADDADAYDVVRASFPAGTVSGAPKVRAMEIIEDLETSRRGFYAGAFGLIGTDAREALLGLAIRMAVHRDGAFVLRASAGFVADSDPEAEWNETLSKLASTYWAVAGKEIR</sequence>
<accession>A0A1X6X3X9</accession>
<dbReference type="Proteomes" id="UP000195981">
    <property type="component" value="Unassembled WGS sequence"/>
</dbReference>
<dbReference type="InterPro" id="IPR019999">
    <property type="entry name" value="Anth_synth_I-like"/>
</dbReference>
<dbReference type="GO" id="GO:0000162">
    <property type="term" value="P:L-tryptophan biosynthetic process"/>
    <property type="evidence" value="ECO:0007669"/>
    <property type="project" value="TreeGrafter"/>
</dbReference>
<evidence type="ECO:0000259" key="1">
    <source>
        <dbReference type="Pfam" id="PF00425"/>
    </source>
</evidence>
<dbReference type="PANTHER" id="PTHR11236:SF9">
    <property type="entry name" value="ANTHRANILATE SYNTHASE COMPONENT 1"/>
    <property type="match status" value="1"/>
</dbReference>
<keyword evidence="3" id="KW-0456">Lyase</keyword>
<organism evidence="3 4">
    <name type="scientific">Brachybacterium nesterenkovii</name>
    <dbReference type="NCBI Taxonomy" id="47847"/>
    <lineage>
        <taxon>Bacteria</taxon>
        <taxon>Bacillati</taxon>
        <taxon>Actinomycetota</taxon>
        <taxon>Actinomycetes</taxon>
        <taxon>Micrococcales</taxon>
        <taxon>Dermabacteraceae</taxon>
        <taxon>Brachybacterium</taxon>
    </lineage>
</organism>